<evidence type="ECO:0000256" key="3">
    <source>
        <dbReference type="ARBA" id="ARBA00022574"/>
    </source>
</evidence>
<keyword evidence="6 9" id="KW-0479">Metal-binding</keyword>
<dbReference type="AlphaFoldDB" id="A0A9N9AEN2"/>
<evidence type="ECO:0000256" key="8">
    <source>
        <dbReference type="ARBA" id="ARBA00022839"/>
    </source>
</evidence>
<keyword evidence="5 9" id="KW-0540">Nuclease</keyword>
<evidence type="ECO:0000256" key="9">
    <source>
        <dbReference type="HAMAP-Rule" id="MF_03182"/>
    </source>
</evidence>
<feature type="region of interest" description="Disordered" evidence="10">
    <location>
        <begin position="1131"/>
        <end position="1190"/>
    </location>
</feature>
<evidence type="ECO:0000256" key="1">
    <source>
        <dbReference type="ARBA" id="ARBA00004496"/>
    </source>
</evidence>
<dbReference type="GO" id="GO:0031251">
    <property type="term" value="C:PAN complex"/>
    <property type="evidence" value="ECO:0007669"/>
    <property type="project" value="UniProtKB-UniRule"/>
</dbReference>
<dbReference type="GO" id="GO:0000289">
    <property type="term" value="P:nuclear-transcribed mRNA poly(A) tail shortening"/>
    <property type="evidence" value="ECO:0007669"/>
    <property type="project" value="UniProtKB-UniRule"/>
</dbReference>
<dbReference type="PANTHER" id="PTHR15728:SF0">
    <property type="entry name" value="PAN2-PAN3 DEADENYLATION COMPLEX CATALYTIC SUBUNIT PAN2"/>
    <property type="match status" value="1"/>
</dbReference>
<keyword evidence="4 9" id="KW-0507">mRNA processing</keyword>
<dbReference type="PROSITE" id="PS50235">
    <property type="entry name" value="USP_3"/>
    <property type="match status" value="1"/>
</dbReference>
<gene>
    <name evidence="9" type="primary">PAN2</name>
    <name evidence="12" type="ORF">FCALED_LOCUS5022</name>
</gene>
<dbReference type="Gene3D" id="3.30.420.10">
    <property type="entry name" value="Ribonuclease H-like superfamily/Ribonuclease H"/>
    <property type="match status" value="1"/>
</dbReference>
<evidence type="ECO:0000256" key="6">
    <source>
        <dbReference type="ARBA" id="ARBA00022723"/>
    </source>
</evidence>
<dbReference type="InterPro" id="IPR030843">
    <property type="entry name" value="PAN2"/>
</dbReference>
<feature type="binding site" evidence="9">
    <location>
        <position position="1044"/>
    </location>
    <ligand>
        <name>a divalent metal cation</name>
        <dbReference type="ChEBI" id="CHEBI:60240"/>
        <note>catalytic</note>
    </ligand>
</feature>
<comment type="activity regulation">
    <text evidence="9">Positively regulated by the regulatory subunit PAN3.</text>
</comment>
<evidence type="ECO:0000313" key="13">
    <source>
        <dbReference type="Proteomes" id="UP000789570"/>
    </source>
</evidence>
<dbReference type="EC" id="3.1.13.4" evidence="9"/>
<dbReference type="InterPro" id="IPR012337">
    <property type="entry name" value="RNaseH-like_sf"/>
</dbReference>
<sequence>MDNWFEVRTTCDANLNVASSISAIAFDPNQELLWTGNDKGRIASHFGSGLHRYTSFRAHLAPVIQILVNDRGVISLSSDAVKMTNRRGLVRWTLSNEDTTDLRCMTYTTMPDSEILAAGKQHNMLVINVARGTVVKKVESESEIVVMRKSRLVCCGATSGEVTLRDPRTFKVEHRVQAHTGTISDIDTIGNLLLTCGFSARHGNLIIDPLVKVYDIRTMRPLVPMPFPTGPCFLKMHPKLSTTVFIVSQSGQFHVCDIGNTSDIHFYQANTSSYINAIDLSTSGEMLAFGDAASFVHLWEDRKDAKINAYSNPIELPSMPATTPPITVGEKDSLSLIGMPYYKEPLLSVWPSNMIFEVGNPPPKIDPEILNNIKMIDFVGYSPNPGNKKRNQVVRYSRKKHKAGTPKFRSEKERELQSGKGSKEPSSLFDDESELDATSNRMPKYYKRVEIKYSRFGVDDFDFEFYNKTHYAGLETHITNSYCNSLLQVLFFTPVLRSITKSHIGSDCTKENCLCCELGFLFRMLEDAKGRNCQASNFLRAFGTIPQVLALGLFEPDEPDEKTPYSMLIQNFNRFILEQLHQECNSNNNPRLLKSLPLEKTPLSMIQQLFGMQVASISKCQCDTQTDRLTTPFVLDLQFSSKNHKGKERESKTKSFVDILRTSIRRETQQKAWCNNCQQYVPTIAKKIPKSLPPVLSINCGVGTSVPADIWRTLDGQKSWLPKRISMDLDDDDNLTVKELASNAVVDINTSGSSKSANYELMAIISQVRVEKEIPHLVACVKDESESTSKSPWYLFNDFLVKNVTEQEVFNFQGVWKTPVVLYYSRVDISDLMDTSALPSKIDKSILFKDISISKHRLTNKKSSVLLTPEELPQPGTLVAIDAEFVALNQEETEIISDGTKSVIRPKRLSLARVSVLRGEGVKENVPFIDDYIAASEPVVDYLTEFSGIAAGDLDEASSKHTLVPLKVAYKKLRLLLDLGCIFVGHGLKKDFRIINILVPPGQVIDTVDIFHIKNRQRKISLRFLAWYLLNQDIQTDTHDSIEDARTALAIYKKYLQFKSEGIFEEVLEDIYSEGRKYNWKPTPGVFPTSRIGNSFSNLSETNIREIPPPISEIPPSIPEIPLLISEGTEIPPLTSEGAESLTSLTPEETEIRPSLASEEREINPSLAPEETKNIPFSASEETEIPPPLI</sequence>
<keyword evidence="3" id="KW-0853">WD repeat</keyword>
<feature type="binding site" evidence="9">
    <location>
        <position position="882"/>
    </location>
    <ligand>
        <name>a divalent metal cation</name>
        <dbReference type="ChEBI" id="CHEBI:60240"/>
        <note>catalytic</note>
    </ligand>
</feature>
<dbReference type="GO" id="GO:0046872">
    <property type="term" value="F:metal ion binding"/>
    <property type="evidence" value="ECO:0007669"/>
    <property type="project" value="UniProtKB-KW"/>
</dbReference>
<keyword evidence="8 9" id="KW-0269">Exonuclease</keyword>
<dbReference type="InterPro" id="IPR050785">
    <property type="entry name" value="PAN2-PAN3_catalytic_subunit"/>
</dbReference>
<dbReference type="SUPFAM" id="SSF54001">
    <property type="entry name" value="Cysteine proteinases"/>
    <property type="match status" value="1"/>
</dbReference>
<dbReference type="InterPro" id="IPR001680">
    <property type="entry name" value="WD40_rpt"/>
</dbReference>
<dbReference type="OrthoDB" id="16516at2759"/>
<dbReference type="FunFam" id="2.130.10.10:FF:000459">
    <property type="entry name" value="PAN2-PAN3 deadenylation complex catalytic subunit PAN2"/>
    <property type="match status" value="1"/>
</dbReference>
<comment type="domain">
    <text evidence="9">Contains a pseudo-UCH domain. This ubiquitin C-terminal hydrolase (UCH)-like or ubiquitin specific protease (USP)-like domain is predicted to be catalytically inactive because it lacks the active site catalytic triad characteristic of thiol proteases, with residues at the equivalent structural positions that are incompatible with catalysis, and it cannot bind ubiquitin. It functions as a structural scaffold for intra- and intermolecular interactions in the complex.</text>
</comment>
<proteinExistence type="inferred from homology"/>
<feature type="binding site" evidence="9">
    <location>
        <position position="884"/>
    </location>
    <ligand>
        <name>a divalent metal cation</name>
        <dbReference type="ChEBI" id="CHEBI:60240"/>
        <note>catalytic</note>
    </ligand>
</feature>
<comment type="similarity">
    <text evidence="9">Belongs to the peptidase C19 family. PAN2 subfamily.</text>
</comment>
<accession>A0A9N9AEN2</accession>
<feature type="region of interest" description="Disordered" evidence="10">
    <location>
        <begin position="387"/>
        <end position="434"/>
    </location>
</feature>
<comment type="catalytic activity">
    <reaction evidence="9">
        <text>Exonucleolytic cleavage of poly(A) to 5'-AMP.</text>
        <dbReference type="EC" id="3.1.13.4"/>
    </reaction>
</comment>
<dbReference type="GO" id="GO:0006397">
    <property type="term" value="P:mRNA processing"/>
    <property type="evidence" value="ECO:0007669"/>
    <property type="project" value="UniProtKB-KW"/>
</dbReference>
<dbReference type="GO" id="GO:0003676">
    <property type="term" value="F:nucleic acid binding"/>
    <property type="evidence" value="ECO:0007669"/>
    <property type="project" value="InterPro"/>
</dbReference>
<evidence type="ECO:0000259" key="11">
    <source>
        <dbReference type="PROSITE" id="PS50235"/>
    </source>
</evidence>
<comment type="caution">
    <text evidence="9">Lacks conserved residue(s) required for the propagation of feature annotation.</text>
</comment>
<keyword evidence="2 9" id="KW-0963">Cytoplasm</keyword>
<evidence type="ECO:0000256" key="4">
    <source>
        <dbReference type="ARBA" id="ARBA00022664"/>
    </source>
</evidence>
<keyword evidence="13" id="KW-1185">Reference proteome</keyword>
<dbReference type="SMART" id="SM00320">
    <property type="entry name" value="WD40"/>
    <property type="match status" value="3"/>
</dbReference>
<dbReference type="InterPro" id="IPR036322">
    <property type="entry name" value="WD40_repeat_dom_sf"/>
</dbReference>
<keyword evidence="7 9" id="KW-0378">Hydrolase</keyword>
<feature type="compositionally biased region" description="Basic residues" evidence="10">
    <location>
        <begin position="387"/>
        <end position="404"/>
    </location>
</feature>
<evidence type="ECO:0000256" key="5">
    <source>
        <dbReference type="ARBA" id="ARBA00022722"/>
    </source>
</evidence>
<dbReference type="InterPro" id="IPR015943">
    <property type="entry name" value="WD40/YVTN_repeat-like_dom_sf"/>
</dbReference>
<feature type="domain" description="USP" evidence="11">
    <location>
        <begin position="472"/>
        <end position="827"/>
    </location>
</feature>
<dbReference type="FunFam" id="3.30.420.10:FF:000028">
    <property type="entry name" value="PAN2-PAN3 deadenylation complex catalytic subunit PAN2"/>
    <property type="match status" value="1"/>
</dbReference>
<dbReference type="InterPro" id="IPR048841">
    <property type="entry name" value="PAN2_N"/>
</dbReference>
<dbReference type="Gene3D" id="3.90.70.10">
    <property type="entry name" value="Cysteine proteinases"/>
    <property type="match status" value="1"/>
</dbReference>
<feature type="binding site" evidence="9">
    <location>
        <position position="991"/>
    </location>
    <ligand>
        <name>a divalent metal cation</name>
        <dbReference type="ChEBI" id="CHEBI:60240"/>
        <note>catalytic</note>
    </ligand>
</feature>
<comment type="function">
    <text evidence="9">Catalytic subunit of the poly(A)-nuclease (PAN) deadenylation complex, one of two cytoplasmic mRNA deadenylases involved in mRNA turnover. PAN specifically shortens poly(A) tails of RNA and the activity is stimulated by poly(A)-binding protein PAB1. PAN deadenylation is followed by rapid degradation of the shortened mRNA tails by the CCR4-NOT complex. Deadenylated mRNAs are then degraded by two alternative mechanisms, namely exosome-mediated 3'-5' exonucleolytic degradation, or deadenlyation-dependent mRNA decaping and subsequent 5'-3' exonucleolytic degradation by XRN1. May also be involved in post-transcriptional maturation of mRNA poly(A) tails.</text>
</comment>
<dbReference type="SUPFAM" id="SSF50978">
    <property type="entry name" value="WD40 repeat-like"/>
    <property type="match status" value="1"/>
</dbReference>
<comment type="caution">
    <text evidence="12">The sequence shown here is derived from an EMBL/GenBank/DDBJ whole genome shotgun (WGS) entry which is preliminary data.</text>
</comment>
<name>A0A9N9AEN2_9GLOM</name>
<dbReference type="GO" id="GO:0000932">
    <property type="term" value="C:P-body"/>
    <property type="evidence" value="ECO:0007669"/>
    <property type="project" value="TreeGrafter"/>
</dbReference>
<dbReference type="InterPro" id="IPR036397">
    <property type="entry name" value="RNaseH_sf"/>
</dbReference>
<comment type="domain">
    <text evidence="9">The linker, or PAN3 interaction domain (PID), between the WD40 repeats and the pseudo-UCH domain mediates interaction with PAN3.</text>
</comment>
<evidence type="ECO:0000256" key="10">
    <source>
        <dbReference type="SAM" id="MobiDB-lite"/>
    </source>
</evidence>
<dbReference type="InterPro" id="IPR038765">
    <property type="entry name" value="Papain-like_cys_pep_sf"/>
</dbReference>
<comment type="subunit">
    <text evidence="9">Forms a heterotrimer with an asymmetric homodimer of the regulatory subunit PAN3 to form the poly(A)-nuclease (PAN) deadenylation complex.</text>
</comment>
<dbReference type="Proteomes" id="UP000789570">
    <property type="component" value="Unassembled WGS sequence"/>
</dbReference>
<dbReference type="CDD" id="cd06143">
    <property type="entry name" value="PAN2_exo"/>
    <property type="match status" value="1"/>
</dbReference>
<reference evidence="12" key="1">
    <citation type="submission" date="2021-06" db="EMBL/GenBank/DDBJ databases">
        <authorList>
            <person name="Kallberg Y."/>
            <person name="Tangrot J."/>
            <person name="Rosling A."/>
        </authorList>
    </citation>
    <scope>NUCLEOTIDE SEQUENCE</scope>
    <source>
        <strain evidence="12">UK204</strain>
    </source>
</reference>
<dbReference type="SUPFAM" id="SSF53098">
    <property type="entry name" value="Ribonuclease H-like"/>
    <property type="match status" value="1"/>
</dbReference>
<evidence type="ECO:0000313" key="12">
    <source>
        <dbReference type="EMBL" id="CAG8527758.1"/>
    </source>
</evidence>
<dbReference type="EMBL" id="CAJVPQ010001027">
    <property type="protein sequence ID" value="CAG8527758.1"/>
    <property type="molecule type" value="Genomic_DNA"/>
</dbReference>
<dbReference type="Pfam" id="PF20770">
    <property type="entry name" value="PAN2_N"/>
    <property type="match status" value="1"/>
</dbReference>
<feature type="compositionally biased region" description="Basic and acidic residues" evidence="10">
    <location>
        <begin position="408"/>
        <end position="423"/>
    </location>
</feature>
<evidence type="ECO:0000256" key="2">
    <source>
        <dbReference type="ARBA" id="ARBA00022490"/>
    </source>
</evidence>
<dbReference type="InterPro" id="IPR028881">
    <property type="entry name" value="PAN2_UCH_dom"/>
</dbReference>
<dbReference type="HAMAP" id="MF_03182">
    <property type="entry name" value="PAN2"/>
    <property type="match status" value="1"/>
</dbReference>
<dbReference type="Pfam" id="PF00929">
    <property type="entry name" value="RNase_T"/>
    <property type="match status" value="1"/>
</dbReference>
<protein>
    <recommendedName>
        <fullName evidence="9">PAN2-PAN3 deadenylation complex catalytic subunit PAN2</fullName>
        <ecNumber evidence="9">3.1.13.4</ecNumber>
    </recommendedName>
    <alternativeName>
        <fullName evidence="9">PAB1P-dependent poly(A)-specific ribonuclease</fullName>
    </alternativeName>
    <alternativeName>
        <fullName evidence="9">Poly(A)-nuclease deadenylation complex subunit 2</fullName>
        <shortName evidence="9">PAN deadenylation complex subunit 2</shortName>
    </alternativeName>
</protein>
<comment type="subcellular location">
    <subcellularLocation>
        <location evidence="1 9">Cytoplasm</location>
    </subcellularLocation>
</comment>
<dbReference type="InterPro" id="IPR013520">
    <property type="entry name" value="Ribonucl_H"/>
</dbReference>
<dbReference type="GO" id="GO:0004535">
    <property type="term" value="F:poly(A)-specific ribonuclease activity"/>
    <property type="evidence" value="ECO:0007669"/>
    <property type="project" value="UniProtKB-UniRule"/>
</dbReference>
<comment type="cofactor">
    <cofactor evidence="9">
        <name>a divalent metal cation</name>
        <dbReference type="ChEBI" id="CHEBI:60240"/>
    </cofactor>
    <text evidence="9">Binds 2 metal cations per subunit in the catalytic exonuclease domain.</text>
</comment>
<dbReference type="Gene3D" id="2.130.10.10">
    <property type="entry name" value="YVTN repeat-like/Quinoprotein amine dehydrogenase"/>
    <property type="match status" value="1"/>
</dbReference>
<dbReference type="SMART" id="SM00479">
    <property type="entry name" value="EXOIII"/>
    <property type="match status" value="1"/>
</dbReference>
<dbReference type="PANTHER" id="PTHR15728">
    <property type="entry name" value="DEADENYLATION COMPLEX CATALYTIC SUBUNIT PAN2"/>
    <property type="match status" value="1"/>
</dbReference>
<dbReference type="InterPro" id="IPR028889">
    <property type="entry name" value="USP"/>
</dbReference>
<organism evidence="12 13">
    <name type="scientific">Funneliformis caledonium</name>
    <dbReference type="NCBI Taxonomy" id="1117310"/>
    <lineage>
        <taxon>Eukaryota</taxon>
        <taxon>Fungi</taxon>
        <taxon>Fungi incertae sedis</taxon>
        <taxon>Mucoromycota</taxon>
        <taxon>Glomeromycotina</taxon>
        <taxon>Glomeromycetes</taxon>
        <taxon>Glomerales</taxon>
        <taxon>Glomeraceae</taxon>
        <taxon>Funneliformis</taxon>
    </lineage>
</organism>
<dbReference type="Pfam" id="PF13423">
    <property type="entry name" value="UCH_1"/>
    <property type="match status" value="1"/>
</dbReference>
<evidence type="ECO:0000256" key="7">
    <source>
        <dbReference type="ARBA" id="ARBA00022801"/>
    </source>
</evidence>